<dbReference type="KEGG" id="crq:GCK72_025216"/>
<dbReference type="GeneID" id="78777891"/>
<organism evidence="1 2">
    <name type="scientific">Caenorhabditis remanei</name>
    <name type="common">Caenorhabditis vulgaris</name>
    <dbReference type="NCBI Taxonomy" id="31234"/>
    <lineage>
        <taxon>Eukaryota</taxon>
        <taxon>Metazoa</taxon>
        <taxon>Ecdysozoa</taxon>
        <taxon>Nematoda</taxon>
        <taxon>Chromadorea</taxon>
        <taxon>Rhabditida</taxon>
        <taxon>Rhabditina</taxon>
        <taxon>Rhabditomorpha</taxon>
        <taxon>Rhabditoidea</taxon>
        <taxon>Rhabditidae</taxon>
        <taxon>Peloderinae</taxon>
        <taxon>Caenorhabditis</taxon>
    </lineage>
</organism>
<sequence>MSGNKSETTESGKTTLPHERLIEAYNRRFEIQEEIDVMTKTTDGYQSRKFDQLTMQLTYVDNIISIGESDFDKKRAATVGKLFAVLRTLQHSNN</sequence>
<protein>
    <submittedName>
        <fullName evidence="1">Uncharacterized protein</fullName>
    </submittedName>
</protein>
<dbReference type="AlphaFoldDB" id="A0A6A5G2I8"/>
<gene>
    <name evidence="1" type="ORF">GCK72_025216</name>
</gene>
<evidence type="ECO:0000313" key="1">
    <source>
        <dbReference type="EMBL" id="KAF1748749.1"/>
    </source>
</evidence>
<dbReference type="EMBL" id="WUAV01000006">
    <property type="protein sequence ID" value="KAF1748749.1"/>
    <property type="molecule type" value="Genomic_DNA"/>
</dbReference>
<comment type="caution">
    <text evidence="1">The sequence shown here is derived from an EMBL/GenBank/DDBJ whole genome shotgun (WGS) entry which is preliminary data.</text>
</comment>
<evidence type="ECO:0000313" key="2">
    <source>
        <dbReference type="Proteomes" id="UP000483820"/>
    </source>
</evidence>
<reference evidence="1 2" key="1">
    <citation type="submission" date="2019-12" db="EMBL/GenBank/DDBJ databases">
        <title>Chromosome-level assembly of the Caenorhabditis remanei genome.</title>
        <authorList>
            <person name="Teterina A.A."/>
            <person name="Willis J.H."/>
            <person name="Phillips P.C."/>
        </authorList>
    </citation>
    <scope>NUCLEOTIDE SEQUENCE [LARGE SCALE GENOMIC DNA]</scope>
    <source>
        <strain evidence="1 2">PX506</strain>
        <tissue evidence="1">Whole organism</tissue>
    </source>
</reference>
<dbReference type="Proteomes" id="UP000483820">
    <property type="component" value="Chromosome X"/>
</dbReference>
<dbReference type="RefSeq" id="XP_053579809.1">
    <property type="nucleotide sequence ID" value="XM_053736243.1"/>
</dbReference>
<dbReference type="CTD" id="78777891"/>
<accession>A0A6A5G2I8</accession>
<proteinExistence type="predicted"/>
<name>A0A6A5G2I8_CAERE</name>